<keyword evidence="10 14" id="KW-0539">Nucleus</keyword>
<keyword evidence="7" id="KW-0010">Activator</keyword>
<dbReference type="Pfam" id="PF00104">
    <property type="entry name" value="Hormone_recep"/>
    <property type="match status" value="1"/>
</dbReference>
<evidence type="ECO:0000256" key="12">
    <source>
        <dbReference type="ARBA" id="ARBA00078912"/>
    </source>
</evidence>
<feature type="non-terminal residue" evidence="17">
    <location>
        <position position="1"/>
    </location>
</feature>
<keyword evidence="4 14" id="KW-0862">Zinc</keyword>
<dbReference type="PROSITE" id="PS00031">
    <property type="entry name" value="NUCLEAR_REC_DBD_1"/>
    <property type="match status" value="1"/>
</dbReference>
<evidence type="ECO:0000313" key="17">
    <source>
        <dbReference type="EMBL" id="PNJ63870.1"/>
    </source>
</evidence>
<dbReference type="PRINTS" id="PR00546">
    <property type="entry name" value="THYROIDHORMR"/>
</dbReference>
<evidence type="ECO:0000256" key="7">
    <source>
        <dbReference type="ARBA" id="ARBA00023159"/>
    </source>
</evidence>
<evidence type="ECO:0000256" key="10">
    <source>
        <dbReference type="ARBA" id="ARBA00023242"/>
    </source>
</evidence>
<keyword evidence="6 14" id="KW-0238">DNA-binding</keyword>
<evidence type="ECO:0000256" key="14">
    <source>
        <dbReference type="RuleBase" id="RU004334"/>
    </source>
</evidence>
<dbReference type="FunFam" id="3.30.50.10:FF:000033">
    <property type="entry name" value="Nuclear receptor subfamily 1 group I member 2"/>
    <property type="match status" value="1"/>
</dbReference>
<dbReference type="InterPro" id="IPR001728">
    <property type="entry name" value="ThyrH_rcpt"/>
</dbReference>
<feature type="domain" description="Nuclear receptor" evidence="15">
    <location>
        <begin position="38"/>
        <end position="114"/>
    </location>
</feature>
<feature type="domain" description="NR LBD" evidence="16">
    <location>
        <begin position="146"/>
        <end position="396"/>
    </location>
</feature>
<gene>
    <name evidence="17" type="ORF">CR201_G0013699</name>
</gene>
<evidence type="ECO:0000256" key="3">
    <source>
        <dbReference type="ARBA" id="ARBA00022771"/>
    </source>
</evidence>
<comment type="similarity">
    <text evidence="1">Belongs to the nuclear hormone receptor family. NR1 subfamily.</text>
</comment>
<dbReference type="AlphaFoldDB" id="A0A2J8W278"/>
<sequence>LEVRPKESWNHAVFVHCEDTESVPGRPSINADEEVGGPQICRVCGDKATGYHFNVMTCEGCKGFFRRAMKRNARLRCPFRKGACEITRKTRRQCQACRLRKCLESGMKKEMIMSDEAVEERRALIKRKKRERIGTQPLGVQGLTEEQRMMIRELMDAQMKTFDTTFSHFKNFRVSLQLRGEDGSVWNYKPPADNGGKEIFSLLPHMADMSTYMFKGIINFAKVISYFRDLPIEDQISLLKGATFELCQLRFNTVFNAETGTWECGRLSYCLEDTAGGFQQLLLEPMLKFHYMLKKLQLHEEEYVLMQAISLFSPDRPGVVQHRVVDQLQEKFAITLKSYIECNRPQPAHRFLFLKIMAMLTELRSINAQHTQRLLRIQDIHPFATPLMQELFGIAGS</sequence>
<dbReference type="SUPFAM" id="SSF57716">
    <property type="entry name" value="Glucocorticoid receptor-like (DNA-binding domain)"/>
    <property type="match status" value="1"/>
</dbReference>
<dbReference type="GO" id="GO:0004879">
    <property type="term" value="F:nuclear receptor activity"/>
    <property type="evidence" value="ECO:0007669"/>
    <property type="project" value="InterPro"/>
</dbReference>
<dbReference type="InterPro" id="IPR035500">
    <property type="entry name" value="NHR-like_dom_sf"/>
</dbReference>
<dbReference type="CDD" id="cd06934">
    <property type="entry name" value="NR_LBD_PXR_like"/>
    <property type="match status" value="1"/>
</dbReference>
<dbReference type="PANTHER" id="PTHR24082:SF39">
    <property type="entry name" value="NUCLEAR RECEPTOR SUBFAMILY 1 GROUP I MEMBER 2"/>
    <property type="match status" value="1"/>
</dbReference>
<evidence type="ECO:0000256" key="5">
    <source>
        <dbReference type="ARBA" id="ARBA00023015"/>
    </source>
</evidence>
<keyword evidence="3 14" id="KW-0863">Zinc-finger</keyword>
<comment type="caution">
    <text evidence="17">The sequence shown here is derived from an EMBL/GenBank/DDBJ whole genome shotgun (WGS) entry which is preliminary data.</text>
</comment>
<dbReference type="PROSITE" id="PS51843">
    <property type="entry name" value="NR_LBD"/>
    <property type="match status" value="1"/>
</dbReference>
<accession>A0A2J8W278</accession>
<dbReference type="InterPro" id="IPR050234">
    <property type="entry name" value="Nuclear_hormone_rcpt_NR1"/>
</dbReference>
<dbReference type="Gene3D" id="3.30.50.10">
    <property type="entry name" value="Erythroid Transcription Factor GATA-1, subunit A"/>
    <property type="match status" value="1"/>
</dbReference>
<dbReference type="SUPFAM" id="SSF48508">
    <property type="entry name" value="Nuclear receptor ligand-binding domain"/>
    <property type="match status" value="1"/>
</dbReference>
<evidence type="ECO:0000259" key="15">
    <source>
        <dbReference type="PROSITE" id="PS51030"/>
    </source>
</evidence>
<evidence type="ECO:0000256" key="13">
    <source>
        <dbReference type="ARBA" id="ARBA00082649"/>
    </source>
</evidence>
<proteinExistence type="inferred from homology"/>
<organism evidence="17">
    <name type="scientific">Pongo abelii</name>
    <name type="common">Sumatran orangutan</name>
    <name type="synonym">Pongo pygmaeus abelii</name>
    <dbReference type="NCBI Taxonomy" id="9601"/>
    <lineage>
        <taxon>Eukaryota</taxon>
        <taxon>Metazoa</taxon>
        <taxon>Chordata</taxon>
        <taxon>Craniata</taxon>
        <taxon>Vertebrata</taxon>
        <taxon>Euteleostomi</taxon>
        <taxon>Mammalia</taxon>
        <taxon>Eutheria</taxon>
        <taxon>Euarchontoglires</taxon>
        <taxon>Primates</taxon>
        <taxon>Haplorrhini</taxon>
        <taxon>Catarrhini</taxon>
        <taxon>Hominidae</taxon>
        <taxon>Pongo</taxon>
    </lineage>
</organism>
<dbReference type="PRINTS" id="PR00047">
    <property type="entry name" value="STROIDFINGER"/>
</dbReference>
<protein>
    <recommendedName>
        <fullName evidence="11">Nuclear receptor subfamily 1 group I member 2</fullName>
    </recommendedName>
    <alternativeName>
        <fullName evidence="13">Orphan nuclear receptor PXR</fullName>
    </alternativeName>
    <alternativeName>
        <fullName evidence="12">Pregnane X receptor</fullName>
    </alternativeName>
</protein>
<dbReference type="FunFam" id="1.10.565.10:FF:000024">
    <property type="entry name" value="Nuclear receptor subfamily 1 group I member 2"/>
    <property type="match status" value="1"/>
</dbReference>
<name>A0A2J8W278_PONAB</name>
<dbReference type="InterPro" id="IPR001723">
    <property type="entry name" value="Nuclear_hrmn_rcpt"/>
</dbReference>
<dbReference type="GO" id="GO:0030154">
    <property type="term" value="P:cell differentiation"/>
    <property type="evidence" value="ECO:0007669"/>
    <property type="project" value="TreeGrafter"/>
</dbReference>
<dbReference type="EMBL" id="NDHI03003402">
    <property type="protein sequence ID" value="PNJ63870.1"/>
    <property type="molecule type" value="Genomic_DNA"/>
</dbReference>
<evidence type="ECO:0000256" key="4">
    <source>
        <dbReference type="ARBA" id="ARBA00022833"/>
    </source>
</evidence>
<dbReference type="InterPro" id="IPR001628">
    <property type="entry name" value="Znf_hrmn_rcpt"/>
</dbReference>
<reference evidence="17" key="1">
    <citation type="submission" date="2017-12" db="EMBL/GenBank/DDBJ databases">
        <title>High-resolution comparative analysis of great ape genomes.</title>
        <authorList>
            <person name="Pollen A."/>
            <person name="Hastie A."/>
            <person name="Hormozdiari F."/>
            <person name="Dougherty M."/>
            <person name="Liu R."/>
            <person name="Chaisson M."/>
            <person name="Hoppe E."/>
            <person name="Hill C."/>
            <person name="Pang A."/>
            <person name="Hillier L."/>
            <person name="Baker C."/>
            <person name="Armstrong J."/>
            <person name="Shendure J."/>
            <person name="Paten B."/>
            <person name="Wilson R."/>
            <person name="Chao H."/>
            <person name="Schneider V."/>
            <person name="Ventura M."/>
            <person name="Kronenberg Z."/>
            <person name="Murali S."/>
            <person name="Gordon D."/>
            <person name="Cantsilieris S."/>
            <person name="Munson K."/>
            <person name="Nelson B."/>
            <person name="Raja A."/>
            <person name="Underwood J."/>
            <person name="Diekhans M."/>
            <person name="Fiddes I."/>
            <person name="Haussler D."/>
            <person name="Eichler E."/>
        </authorList>
    </citation>
    <scope>NUCLEOTIDE SEQUENCE [LARGE SCALE GENOMIC DNA]</scope>
    <source>
        <strain evidence="17">Susie</strain>
    </source>
</reference>
<dbReference type="InterPro" id="IPR013088">
    <property type="entry name" value="Znf_NHR/GATA"/>
</dbReference>
<evidence type="ECO:0000256" key="2">
    <source>
        <dbReference type="ARBA" id="ARBA00022723"/>
    </source>
</evidence>
<dbReference type="PRINTS" id="PR00398">
    <property type="entry name" value="STRDHORMONER"/>
</dbReference>
<dbReference type="GO" id="GO:0045944">
    <property type="term" value="P:positive regulation of transcription by RNA polymerase II"/>
    <property type="evidence" value="ECO:0007669"/>
    <property type="project" value="TreeGrafter"/>
</dbReference>
<keyword evidence="8 14" id="KW-0804">Transcription</keyword>
<dbReference type="SMART" id="SM00430">
    <property type="entry name" value="HOLI"/>
    <property type="match status" value="1"/>
</dbReference>
<evidence type="ECO:0000256" key="11">
    <source>
        <dbReference type="ARBA" id="ARBA00074444"/>
    </source>
</evidence>
<dbReference type="GO" id="GO:0008270">
    <property type="term" value="F:zinc ion binding"/>
    <property type="evidence" value="ECO:0007669"/>
    <property type="project" value="UniProtKB-KW"/>
</dbReference>
<dbReference type="SMART" id="SM00399">
    <property type="entry name" value="ZnF_C4"/>
    <property type="match status" value="1"/>
</dbReference>
<evidence type="ECO:0000256" key="9">
    <source>
        <dbReference type="ARBA" id="ARBA00023170"/>
    </source>
</evidence>
<dbReference type="Gene3D" id="1.10.565.10">
    <property type="entry name" value="Retinoid X Receptor"/>
    <property type="match status" value="1"/>
</dbReference>
<dbReference type="InterPro" id="IPR000536">
    <property type="entry name" value="Nucl_hrmn_rcpt_lig-bd"/>
</dbReference>
<keyword evidence="5 14" id="KW-0805">Transcription regulation</keyword>
<dbReference type="GO" id="GO:0000122">
    <property type="term" value="P:negative regulation of transcription by RNA polymerase II"/>
    <property type="evidence" value="ECO:0007669"/>
    <property type="project" value="TreeGrafter"/>
</dbReference>
<evidence type="ECO:0000256" key="1">
    <source>
        <dbReference type="ARBA" id="ARBA00008092"/>
    </source>
</evidence>
<dbReference type="GO" id="GO:0000978">
    <property type="term" value="F:RNA polymerase II cis-regulatory region sequence-specific DNA binding"/>
    <property type="evidence" value="ECO:0007669"/>
    <property type="project" value="TreeGrafter"/>
</dbReference>
<keyword evidence="9 14" id="KW-0675">Receptor</keyword>
<dbReference type="PANTHER" id="PTHR24082">
    <property type="entry name" value="NUCLEAR HORMONE RECEPTOR"/>
    <property type="match status" value="1"/>
</dbReference>
<dbReference type="Pfam" id="PF00105">
    <property type="entry name" value="zf-C4"/>
    <property type="match status" value="1"/>
</dbReference>
<dbReference type="GO" id="GO:0005654">
    <property type="term" value="C:nucleoplasm"/>
    <property type="evidence" value="ECO:0007669"/>
    <property type="project" value="UniProtKB-ARBA"/>
</dbReference>
<evidence type="ECO:0000256" key="8">
    <source>
        <dbReference type="ARBA" id="ARBA00023163"/>
    </source>
</evidence>
<evidence type="ECO:0000259" key="16">
    <source>
        <dbReference type="PROSITE" id="PS51843"/>
    </source>
</evidence>
<comment type="subcellular location">
    <subcellularLocation>
        <location evidence="14">Nucleus</location>
    </subcellularLocation>
</comment>
<evidence type="ECO:0000256" key="6">
    <source>
        <dbReference type="ARBA" id="ARBA00023125"/>
    </source>
</evidence>
<dbReference type="EMBL" id="NDHI03003402">
    <property type="protein sequence ID" value="PNJ63868.1"/>
    <property type="molecule type" value="Genomic_DNA"/>
</dbReference>
<keyword evidence="2 14" id="KW-0479">Metal-binding</keyword>
<dbReference type="PROSITE" id="PS51030">
    <property type="entry name" value="NUCLEAR_REC_DBD_2"/>
    <property type="match status" value="1"/>
</dbReference>